<dbReference type="CDD" id="cd08054">
    <property type="entry name" value="gp6"/>
    <property type="match status" value="1"/>
</dbReference>
<dbReference type="Gene3D" id="1.10.3230.30">
    <property type="entry name" value="Phage gp6-like head-tail connector protein"/>
    <property type="match status" value="1"/>
</dbReference>
<sequence>MMLIEETAPATEALPVARLRDHLRLGSGFGLADDEAENGALAGFLRAAIATIEARTGKVLLTRRFRMQLDDWRDRLGQTLPLAPVVAVERIEVDDGAGTITEIPAASWRLIADLQRPMILPAGVILPNVPRLGSVTVTFTAGFGEDWDAVPADLAQAVLMLAAQFYEDRSFSGSKAALPFGVTALIERWRAVRTLAGRGASRGVR</sequence>
<name>A0A2K9EIG7_9RHOB</name>
<evidence type="ECO:0008006" key="3">
    <source>
        <dbReference type="Google" id="ProtNLM"/>
    </source>
</evidence>
<evidence type="ECO:0000313" key="1">
    <source>
        <dbReference type="EMBL" id="AUH34159.1"/>
    </source>
</evidence>
<reference evidence="1 2" key="1">
    <citation type="submission" date="2017-12" db="EMBL/GenBank/DDBJ databases">
        <authorList>
            <person name="Hurst M.R.H."/>
        </authorList>
    </citation>
    <scope>NUCLEOTIDE SEQUENCE [LARGE SCALE GENOMIC DNA]</scope>
    <source>
        <strain evidence="1 2">BM15</strain>
    </source>
</reference>
<keyword evidence="2" id="KW-1185">Reference proteome</keyword>
<dbReference type="InterPro" id="IPR011738">
    <property type="entry name" value="Phage_CHP"/>
</dbReference>
<dbReference type="NCBIfam" id="TIGR02215">
    <property type="entry name" value="phage_chp_gp8"/>
    <property type="match status" value="1"/>
</dbReference>
<evidence type="ECO:0000313" key="2">
    <source>
        <dbReference type="Proteomes" id="UP000233742"/>
    </source>
</evidence>
<proteinExistence type="predicted"/>
<organism evidence="1 2">
    <name type="scientific">Paracoccus tegillarcae</name>
    <dbReference type="NCBI Taxonomy" id="1529068"/>
    <lineage>
        <taxon>Bacteria</taxon>
        <taxon>Pseudomonadati</taxon>
        <taxon>Pseudomonadota</taxon>
        <taxon>Alphaproteobacteria</taxon>
        <taxon>Rhodobacterales</taxon>
        <taxon>Paracoccaceae</taxon>
        <taxon>Paracoccus</taxon>
    </lineage>
</organism>
<dbReference type="RefSeq" id="WP_101460823.1">
    <property type="nucleotide sequence ID" value="NZ_CP025408.1"/>
</dbReference>
<protein>
    <recommendedName>
        <fullName evidence="3">Gene transfer agent protein</fullName>
    </recommendedName>
</protein>
<dbReference type="KEGG" id="paro:CUV01_12825"/>
<dbReference type="Proteomes" id="UP000233742">
    <property type="component" value="Chromosome"/>
</dbReference>
<dbReference type="OrthoDB" id="8478788at2"/>
<accession>A0A2K9EIG7</accession>
<dbReference type="NCBIfam" id="TIGR01560">
    <property type="entry name" value="put_DNA_pack"/>
    <property type="match status" value="1"/>
</dbReference>
<dbReference type="InterPro" id="IPR006450">
    <property type="entry name" value="Phage_HK97_gp6-like"/>
</dbReference>
<gene>
    <name evidence="1" type="ORF">CUV01_12825</name>
</gene>
<dbReference type="AlphaFoldDB" id="A0A2K9EIG7"/>
<dbReference type="EMBL" id="CP025408">
    <property type="protein sequence ID" value="AUH34159.1"/>
    <property type="molecule type" value="Genomic_DNA"/>
</dbReference>